<protein>
    <recommendedName>
        <fullName evidence="3">Pyridoxamine 5'-phosphate oxidase putative domain-containing protein</fullName>
    </recommendedName>
</protein>
<comment type="caution">
    <text evidence="1">The sequence shown here is derived from an EMBL/GenBank/DDBJ whole genome shotgun (WGS) entry which is preliminary data.</text>
</comment>
<name>A0ABQ3Q3K4_9ACTN</name>
<dbReference type="Proteomes" id="UP001052655">
    <property type="component" value="Unassembled WGS sequence"/>
</dbReference>
<evidence type="ECO:0000313" key="1">
    <source>
        <dbReference type="EMBL" id="GHI31868.1"/>
    </source>
</evidence>
<dbReference type="EMBL" id="BNDX01000008">
    <property type="protein sequence ID" value="GHI31868.1"/>
    <property type="molecule type" value="Genomic_DNA"/>
</dbReference>
<gene>
    <name evidence="1" type="ORF">Sdagh_35980</name>
</gene>
<proteinExistence type="predicted"/>
<dbReference type="RefSeq" id="WP_226535374.1">
    <property type="nucleotide sequence ID" value="NZ_BMTC01000006.1"/>
</dbReference>
<evidence type="ECO:0000313" key="2">
    <source>
        <dbReference type="Proteomes" id="UP001052655"/>
    </source>
</evidence>
<keyword evidence="2" id="KW-1185">Reference proteome</keyword>
<evidence type="ECO:0008006" key="3">
    <source>
        <dbReference type="Google" id="ProtNLM"/>
    </source>
</evidence>
<sequence>MSALPFAANSGQYFAEPADVSLTSAELTRALAEGSNYSLVIASNLEEGRGTPTLGIITDPLCFFEVESMADVKLKGVRDADADAAVWQWPDAGV</sequence>
<reference evidence="1" key="1">
    <citation type="submission" date="2024-05" db="EMBL/GenBank/DDBJ databases">
        <title>Whole genome shotgun sequence of Streptomyces daghestanicus NBRC 12762.</title>
        <authorList>
            <person name="Komaki H."/>
            <person name="Tamura T."/>
        </authorList>
    </citation>
    <scope>NUCLEOTIDE SEQUENCE</scope>
    <source>
        <strain evidence="1">NBRC 12762</strain>
    </source>
</reference>
<accession>A0ABQ3Q3K4</accession>
<organism evidence="1 2">
    <name type="scientific">Streptomyces daghestanicus</name>
    <dbReference type="NCBI Taxonomy" id="66885"/>
    <lineage>
        <taxon>Bacteria</taxon>
        <taxon>Bacillati</taxon>
        <taxon>Actinomycetota</taxon>
        <taxon>Actinomycetes</taxon>
        <taxon>Kitasatosporales</taxon>
        <taxon>Streptomycetaceae</taxon>
        <taxon>Streptomyces</taxon>
    </lineage>
</organism>